<accession>A0ACB6Z6G5</accession>
<reference evidence="1" key="1">
    <citation type="submission" date="2019-10" db="EMBL/GenBank/DDBJ databases">
        <authorList>
            <consortium name="DOE Joint Genome Institute"/>
            <person name="Kuo A."/>
            <person name="Miyauchi S."/>
            <person name="Kiss E."/>
            <person name="Drula E."/>
            <person name="Kohler A."/>
            <person name="Sanchez-Garcia M."/>
            <person name="Andreopoulos B."/>
            <person name="Barry K.W."/>
            <person name="Bonito G."/>
            <person name="Buee M."/>
            <person name="Carver A."/>
            <person name="Chen C."/>
            <person name="Cichocki N."/>
            <person name="Clum A."/>
            <person name="Culley D."/>
            <person name="Crous P.W."/>
            <person name="Fauchery L."/>
            <person name="Girlanda M."/>
            <person name="Hayes R."/>
            <person name="Keri Z."/>
            <person name="Labutti K."/>
            <person name="Lipzen A."/>
            <person name="Lombard V."/>
            <person name="Magnuson J."/>
            <person name="Maillard F."/>
            <person name="Morin E."/>
            <person name="Murat C."/>
            <person name="Nolan M."/>
            <person name="Ohm R."/>
            <person name="Pangilinan J."/>
            <person name="Pereira M."/>
            <person name="Perotto S."/>
            <person name="Peter M."/>
            <person name="Riley R."/>
            <person name="Sitrit Y."/>
            <person name="Stielow B."/>
            <person name="Szollosi G."/>
            <person name="Zifcakova L."/>
            <person name="Stursova M."/>
            <person name="Spatafora J.W."/>
            <person name="Tedersoo L."/>
            <person name="Vaario L.-M."/>
            <person name="Yamada A."/>
            <person name="Yan M."/>
            <person name="Wang P."/>
            <person name="Xu J."/>
            <person name="Bruns T."/>
            <person name="Baldrian P."/>
            <person name="Vilgalys R."/>
            <person name="Henrissat B."/>
            <person name="Grigoriev I.V."/>
            <person name="Hibbett D."/>
            <person name="Nagy L.G."/>
            <person name="Martin F.M."/>
        </authorList>
    </citation>
    <scope>NUCLEOTIDE SEQUENCE</scope>
    <source>
        <strain evidence="1">P2</strain>
    </source>
</reference>
<reference evidence="1" key="2">
    <citation type="journal article" date="2020" name="Nat. Commun.">
        <title>Large-scale genome sequencing of mycorrhizal fungi provides insights into the early evolution of symbiotic traits.</title>
        <authorList>
            <person name="Miyauchi S."/>
            <person name="Kiss E."/>
            <person name="Kuo A."/>
            <person name="Drula E."/>
            <person name="Kohler A."/>
            <person name="Sanchez-Garcia M."/>
            <person name="Morin E."/>
            <person name="Andreopoulos B."/>
            <person name="Barry K.W."/>
            <person name="Bonito G."/>
            <person name="Buee M."/>
            <person name="Carver A."/>
            <person name="Chen C."/>
            <person name="Cichocki N."/>
            <person name="Clum A."/>
            <person name="Culley D."/>
            <person name="Crous P.W."/>
            <person name="Fauchery L."/>
            <person name="Girlanda M."/>
            <person name="Hayes R.D."/>
            <person name="Keri Z."/>
            <person name="LaButti K."/>
            <person name="Lipzen A."/>
            <person name="Lombard V."/>
            <person name="Magnuson J."/>
            <person name="Maillard F."/>
            <person name="Murat C."/>
            <person name="Nolan M."/>
            <person name="Ohm R.A."/>
            <person name="Pangilinan J."/>
            <person name="Pereira M.F."/>
            <person name="Perotto S."/>
            <person name="Peter M."/>
            <person name="Pfister S."/>
            <person name="Riley R."/>
            <person name="Sitrit Y."/>
            <person name="Stielow J.B."/>
            <person name="Szollosi G."/>
            <person name="Zifcakova L."/>
            <person name="Stursova M."/>
            <person name="Spatafora J.W."/>
            <person name="Tedersoo L."/>
            <person name="Vaario L.M."/>
            <person name="Yamada A."/>
            <person name="Yan M."/>
            <person name="Wang P."/>
            <person name="Xu J."/>
            <person name="Bruns T."/>
            <person name="Baldrian P."/>
            <person name="Vilgalys R."/>
            <person name="Dunand C."/>
            <person name="Henrissat B."/>
            <person name="Grigoriev I.V."/>
            <person name="Hibbett D."/>
            <person name="Nagy L.G."/>
            <person name="Martin F.M."/>
        </authorList>
    </citation>
    <scope>NUCLEOTIDE SEQUENCE</scope>
    <source>
        <strain evidence="1">P2</strain>
    </source>
</reference>
<gene>
    <name evidence="1" type="ORF">BDM02DRAFT_3102181</name>
</gene>
<name>A0ACB6Z6G5_THEGA</name>
<organism evidence="1 2">
    <name type="scientific">Thelephora ganbajun</name>
    <name type="common">Ganba fungus</name>
    <dbReference type="NCBI Taxonomy" id="370292"/>
    <lineage>
        <taxon>Eukaryota</taxon>
        <taxon>Fungi</taxon>
        <taxon>Dikarya</taxon>
        <taxon>Basidiomycota</taxon>
        <taxon>Agaricomycotina</taxon>
        <taxon>Agaricomycetes</taxon>
        <taxon>Thelephorales</taxon>
        <taxon>Thelephoraceae</taxon>
        <taxon>Thelephora</taxon>
    </lineage>
</organism>
<dbReference type="EMBL" id="MU118114">
    <property type="protein sequence ID" value="KAF9644888.1"/>
    <property type="molecule type" value="Genomic_DNA"/>
</dbReference>
<keyword evidence="2" id="KW-1185">Reference proteome</keyword>
<evidence type="ECO:0000313" key="2">
    <source>
        <dbReference type="Proteomes" id="UP000886501"/>
    </source>
</evidence>
<dbReference type="Proteomes" id="UP000886501">
    <property type="component" value="Unassembled WGS sequence"/>
</dbReference>
<protein>
    <submittedName>
        <fullName evidence="1">DnaJ-domain-containing protein</fullName>
    </submittedName>
</protein>
<proteinExistence type="predicted"/>
<comment type="caution">
    <text evidence="1">The sequence shown here is derived from an EMBL/GenBank/DDBJ whole genome shotgun (WGS) entry which is preliminary data.</text>
</comment>
<sequence>MSPRGKQDPSPSTPSADLDLDKILNREASAFQRDVEVERILKAFKLNPYDIIDIDESATVEEVKKRYRQLSLFIHPDKTQHARAPEAFDLLKKAESELSDPKKREELDAVIKEARAQLLRSLSLPTSILDDDQTLKNLVPPFKTQLRQASKAMLIEEEVRRRKAVKMNLANEGLEAKKKEDEVLARKRKAEEDANWEANREQRVDSWRSFTKDSKKKKKQKVNILG</sequence>
<evidence type="ECO:0000313" key="1">
    <source>
        <dbReference type="EMBL" id="KAF9644888.1"/>
    </source>
</evidence>